<dbReference type="EC" id="3.4.21.53" evidence="1"/>
<dbReference type="PANTHER" id="PTHR10046">
    <property type="entry name" value="ATP DEPENDENT LON PROTEASE FAMILY MEMBER"/>
    <property type="match status" value="1"/>
</dbReference>
<dbReference type="GO" id="GO:0030163">
    <property type="term" value="P:protein catabolic process"/>
    <property type="evidence" value="ECO:0007669"/>
    <property type="project" value="InterPro"/>
</dbReference>
<keyword evidence="1" id="KW-0720">Serine protease</keyword>
<dbReference type="SUPFAM" id="SSF54211">
    <property type="entry name" value="Ribosomal protein S5 domain 2-like"/>
    <property type="match status" value="1"/>
</dbReference>
<keyword evidence="5" id="KW-1185">Reference proteome</keyword>
<dbReference type="Gene3D" id="2.30.42.10">
    <property type="match status" value="1"/>
</dbReference>
<keyword evidence="2" id="KW-0472">Membrane</keyword>
<dbReference type="InterPro" id="IPR008269">
    <property type="entry name" value="Lon_proteolytic"/>
</dbReference>
<gene>
    <name evidence="4" type="ORF">BBEV_1929</name>
</gene>
<keyword evidence="1 4" id="KW-0645">Protease</keyword>
<keyword evidence="2" id="KW-1133">Transmembrane helix</keyword>
<dbReference type="NCBIfam" id="NF041438">
    <property type="entry name" value="SepM_fam_S16"/>
    <property type="match status" value="1"/>
</dbReference>
<organism evidence="4 5">
    <name type="scientific">Salisediminibacterium beveridgei</name>
    <dbReference type="NCBI Taxonomy" id="632773"/>
    <lineage>
        <taxon>Bacteria</taxon>
        <taxon>Bacillati</taxon>
        <taxon>Bacillota</taxon>
        <taxon>Bacilli</taxon>
        <taxon>Bacillales</taxon>
        <taxon>Bacillaceae</taxon>
        <taxon>Salisediminibacterium</taxon>
    </lineage>
</organism>
<keyword evidence="2" id="KW-0812">Transmembrane</keyword>
<protein>
    <recommendedName>
        <fullName evidence="1">endopeptidase La</fullName>
        <ecNumber evidence="1">3.4.21.53</ecNumber>
    </recommendedName>
</protein>
<dbReference type="GO" id="GO:0004176">
    <property type="term" value="F:ATP-dependent peptidase activity"/>
    <property type="evidence" value="ECO:0007669"/>
    <property type="project" value="UniProtKB-UniRule"/>
</dbReference>
<dbReference type="GO" id="GO:0004252">
    <property type="term" value="F:serine-type endopeptidase activity"/>
    <property type="evidence" value="ECO:0007669"/>
    <property type="project" value="UniProtKB-UniRule"/>
</dbReference>
<dbReference type="InterPro" id="IPR027065">
    <property type="entry name" value="Lon_Prtase"/>
</dbReference>
<evidence type="ECO:0000256" key="1">
    <source>
        <dbReference type="PROSITE-ProRule" id="PRU01122"/>
    </source>
</evidence>
<dbReference type="EMBL" id="CP012502">
    <property type="protein sequence ID" value="AOM83290.1"/>
    <property type="molecule type" value="Genomic_DNA"/>
</dbReference>
<keyword evidence="1" id="KW-0378">Hydrolase</keyword>
<comment type="catalytic activity">
    <reaction evidence="1">
        <text>Hydrolysis of proteins in presence of ATP.</text>
        <dbReference type="EC" id="3.4.21.53"/>
    </reaction>
</comment>
<dbReference type="RefSeq" id="WP_069365288.1">
    <property type="nucleotide sequence ID" value="NZ_CP012502.1"/>
</dbReference>
<feature type="domain" description="Lon proteolytic" evidence="3">
    <location>
        <begin position="204"/>
        <end position="346"/>
    </location>
</feature>
<sequence length="346" mass="38120">MQESNSNWSRSIIKWVVLFGIIIGLNFIQTPYYFTVPGDAKVLSEVIEVEDRYDYEGSFMLTTIRMGRANPVNYVWSVFSDRRELLHMDEVRPQGESDEQYQHRQMMLMSGSQETAVIVAYKEADETAEFEYHGVLVTQVIEGMDAIEVLESGDRIIGIGDNKVEEVQEMLDYLSDYEEGDVVSVTFERGDEERTEDIEIQAFPEAIGAEPGAAGLGIGAPVTDRTLTTSKQVDIDAAQIGGPSAGLMFTLEIYNQLTEEDITAGLNIAGTGSMNEEGSVGRIGGTGQKVHAAHESGADVFFAPYENGNESSNYNEALRAAESSGTDMEIVPVDTFSDALDYLYDL</sequence>
<dbReference type="PATRIC" id="fig|632773.3.peg.2019"/>
<dbReference type="OrthoDB" id="2356897at2"/>
<dbReference type="InterPro" id="IPR014721">
    <property type="entry name" value="Ribsml_uS5_D2-typ_fold_subgr"/>
</dbReference>
<dbReference type="InterPro" id="IPR036034">
    <property type="entry name" value="PDZ_sf"/>
</dbReference>
<accession>A0A1D7QWA3</accession>
<dbReference type="GO" id="GO:0005524">
    <property type="term" value="F:ATP binding"/>
    <property type="evidence" value="ECO:0007669"/>
    <property type="project" value="InterPro"/>
</dbReference>
<dbReference type="STRING" id="632773.BBEV_1929"/>
<reference evidence="4 5" key="1">
    <citation type="submission" date="2015-08" db="EMBL/GenBank/DDBJ databases">
        <title>The complete genome sequence of Bacillus beveridgei MLTeJB.</title>
        <authorList>
            <person name="Hanson T.E."/>
            <person name="Mesa C."/>
            <person name="Basesman S.M."/>
            <person name="Oremland R.S."/>
        </authorList>
    </citation>
    <scope>NUCLEOTIDE SEQUENCE [LARGE SCALE GENOMIC DNA]</scope>
    <source>
        <strain evidence="4 5">MLTeJB</strain>
    </source>
</reference>
<feature type="transmembrane region" description="Helical" evidence="2">
    <location>
        <begin position="12"/>
        <end position="34"/>
    </location>
</feature>
<dbReference type="Pfam" id="PF13180">
    <property type="entry name" value="PDZ_2"/>
    <property type="match status" value="1"/>
</dbReference>
<evidence type="ECO:0000256" key="2">
    <source>
        <dbReference type="SAM" id="Phobius"/>
    </source>
</evidence>
<dbReference type="InterPro" id="IPR020568">
    <property type="entry name" value="Ribosomal_Su5_D2-typ_SF"/>
</dbReference>
<dbReference type="SUPFAM" id="SSF50156">
    <property type="entry name" value="PDZ domain-like"/>
    <property type="match status" value="1"/>
</dbReference>
<dbReference type="Pfam" id="PF05362">
    <property type="entry name" value="Lon_C"/>
    <property type="match status" value="1"/>
</dbReference>
<feature type="active site" evidence="1">
    <location>
        <position position="244"/>
    </location>
</feature>
<dbReference type="InterPro" id="IPR001478">
    <property type="entry name" value="PDZ"/>
</dbReference>
<comment type="similarity">
    <text evidence="1">Belongs to the peptidase S16 family.</text>
</comment>
<name>A0A1D7QWA3_9BACI</name>
<dbReference type="AlphaFoldDB" id="A0A1D7QWA3"/>
<evidence type="ECO:0000313" key="5">
    <source>
        <dbReference type="Proteomes" id="UP000094463"/>
    </source>
</evidence>
<dbReference type="Proteomes" id="UP000094463">
    <property type="component" value="Chromosome"/>
</dbReference>
<dbReference type="PROSITE" id="PS51786">
    <property type="entry name" value="LON_PROTEOLYTIC"/>
    <property type="match status" value="1"/>
</dbReference>
<evidence type="ECO:0000313" key="4">
    <source>
        <dbReference type="EMBL" id="AOM83290.1"/>
    </source>
</evidence>
<evidence type="ECO:0000259" key="3">
    <source>
        <dbReference type="PROSITE" id="PS51786"/>
    </source>
</evidence>
<feature type="active site" evidence="1">
    <location>
        <position position="289"/>
    </location>
</feature>
<proteinExistence type="inferred from homology"/>
<dbReference type="KEGG" id="bbev:BBEV_1929"/>
<dbReference type="GO" id="GO:0006508">
    <property type="term" value="P:proteolysis"/>
    <property type="evidence" value="ECO:0007669"/>
    <property type="project" value="UniProtKB-KW"/>
</dbReference>
<dbReference type="Gene3D" id="3.30.230.10">
    <property type="match status" value="1"/>
</dbReference>